<dbReference type="AlphaFoldDB" id="A0A8H3UX56"/>
<dbReference type="Proteomes" id="UP000447873">
    <property type="component" value="Unassembled WGS sequence"/>
</dbReference>
<reference evidence="1 3" key="1">
    <citation type="submission" date="2018-12" db="EMBL/GenBank/DDBJ databases">
        <title>Venturia inaequalis Genome Resource.</title>
        <authorList>
            <person name="Lichtner F.J."/>
        </authorList>
    </citation>
    <scope>NUCLEOTIDE SEQUENCE [LARGE SCALE GENOMIC DNA]</scope>
    <source>
        <strain evidence="1 3">120213</strain>
        <strain evidence="2 4">DMI_063113</strain>
    </source>
</reference>
<name>A0A8H3UX56_VENIN</name>
<gene>
    <name evidence="2" type="ORF">EG327_000509</name>
    <name evidence="1" type="ORF">EG328_002102</name>
</gene>
<sequence length="120" mass="13330">MDIKPSKIEINEIFFRSRDGFTVHSNDMNGIGERAMNASSQGSPRISIGIQVIVRDIIHTSDMMEAVHACYRAAGDCGIISTWERETKSEEAMVPLEKTGADVRLIGRLMRLLGSMRNSC</sequence>
<evidence type="ECO:0000313" key="4">
    <source>
        <dbReference type="Proteomes" id="UP000490939"/>
    </source>
</evidence>
<organism evidence="1 3">
    <name type="scientific">Venturia inaequalis</name>
    <name type="common">Apple scab fungus</name>
    <dbReference type="NCBI Taxonomy" id="5025"/>
    <lineage>
        <taxon>Eukaryota</taxon>
        <taxon>Fungi</taxon>
        <taxon>Dikarya</taxon>
        <taxon>Ascomycota</taxon>
        <taxon>Pezizomycotina</taxon>
        <taxon>Dothideomycetes</taxon>
        <taxon>Pleosporomycetidae</taxon>
        <taxon>Venturiales</taxon>
        <taxon>Venturiaceae</taxon>
        <taxon>Venturia</taxon>
    </lineage>
</organism>
<protein>
    <submittedName>
        <fullName evidence="1">Uncharacterized protein</fullName>
    </submittedName>
</protein>
<accession>A0A8H3UX56</accession>
<keyword evidence="4" id="KW-1185">Reference proteome</keyword>
<evidence type="ECO:0000313" key="2">
    <source>
        <dbReference type="EMBL" id="KAE9994227.1"/>
    </source>
</evidence>
<dbReference type="EMBL" id="WNWR01000011">
    <property type="protein sequence ID" value="KAE9994227.1"/>
    <property type="molecule type" value="Genomic_DNA"/>
</dbReference>
<evidence type="ECO:0000313" key="3">
    <source>
        <dbReference type="Proteomes" id="UP000447873"/>
    </source>
</evidence>
<proteinExistence type="predicted"/>
<dbReference type="EMBL" id="WNWS01000155">
    <property type="protein sequence ID" value="KAE9977370.1"/>
    <property type="molecule type" value="Genomic_DNA"/>
</dbReference>
<comment type="caution">
    <text evidence="1">The sequence shown here is derived from an EMBL/GenBank/DDBJ whole genome shotgun (WGS) entry which is preliminary data.</text>
</comment>
<dbReference type="Proteomes" id="UP000490939">
    <property type="component" value="Unassembled WGS sequence"/>
</dbReference>
<evidence type="ECO:0000313" key="1">
    <source>
        <dbReference type="EMBL" id="KAE9977370.1"/>
    </source>
</evidence>